<dbReference type="InterPro" id="IPR027417">
    <property type="entry name" value="P-loop_NTPase"/>
</dbReference>
<dbReference type="Proteomes" id="UP000322184">
    <property type="component" value="Unassembled WGS sequence"/>
</dbReference>
<reference evidence="2 3" key="1">
    <citation type="submission" date="2019-09" db="EMBL/GenBank/DDBJ databases">
        <title>Whole genome sequence of Photorhabdus heterorhabditis strain ETL (Enterobacteriales: Enterobacteriaceae) a bacterial symbiont of Heterorhabditis zealandica strain ETL (Rhabditida: Heterorhabditidae).</title>
        <authorList>
            <person name="Lulamba T.E."/>
            <person name="Serepa-Dlamini M.H."/>
        </authorList>
    </citation>
    <scope>NUCLEOTIDE SEQUENCE [LARGE SCALE GENOMIC DNA]</scope>
    <source>
        <strain evidence="2 3">ETL</strain>
    </source>
</reference>
<organism evidence="2 3">
    <name type="scientific">Photorhabdus heterorhabditis</name>
    <dbReference type="NCBI Taxonomy" id="880156"/>
    <lineage>
        <taxon>Bacteria</taxon>
        <taxon>Pseudomonadati</taxon>
        <taxon>Pseudomonadota</taxon>
        <taxon>Gammaproteobacteria</taxon>
        <taxon>Enterobacterales</taxon>
        <taxon>Morganellaceae</taxon>
        <taxon>Photorhabdus</taxon>
    </lineage>
</organism>
<dbReference type="Pfam" id="PF05272">
    <property type="entry name" value="VapE-like_dom"/>
    <property type="match status" value="1"/>
</dbReference>
<evidence type="ECO:0000313" key="2">
    <source>
        <dbReference type="EMBL" id="KAA1184951.1"/>
    </source>
</evidence>
<dbReference type="PANTHER" id="PTHR34985">
    <property type="entry name" value="SLR0554 PROTEIN"/>
    <property type="match status" value="1"/>
</dbReference>
<protein>
    <recommendedName>
        <fullName evidence="1">Virulence-associated protein E-like domain-containing protein</fullName>
    </recommendedName>
</protein>
<feature type="domain" description="Virulence-associated protein E-like" evidence="1">
    <location>
        <begin position="122"/>
        <end position="332"/>
    </location>
</feature>
<gene>
    <name evidence="2" type="ORF">F0L16_15155</name>
</gene>
<evidence type="ECO:0000259" key="1">
    <source>
        <dbReference type="Pfam" id="PF05272"/>
    </source>
</evidence>
<evidence type="ECO:0000313" key="3">
    <source>
        <dbReference type="Proteomes" id="UP000322184"/>
    </source>
</evidence>
<dbReference type="SUPFAM" id="SSF52540">
    <property type="entry name" value="P-loop containing nucleoside triphosphate hydrolases"/>
    <property type="match status" value="1"/>
</dbReference>
<proteinExistence type="predicted"/>
<name>A0A5B0WFK2_9GAMM</name>
<sequence>MPVAVGEQDFDIIEADDGEPAPLPALKRDKYGQIEATIDNVAKAVARPDFCGLQIRFDQFRDEIMFTPEGAEQWQTFSDADYSRLRITLEQRSFKPVGRELIRDIVLLTADEHPFDSAVTWLNTLEWDGVPRVEHFYRTHFGTEDSQYTRAVSMYMWTALAGRVMSPGCKADMVPILVGAQGCGKSTGVAALSPDPEFFTEIALGEKEDDLARKMRGRLVGEIGELRGLHTKELEAIKAFISRTHENWIPKYREFATQFPRRIVFIGTTNQDEFLADDTGNRRWLPVRVKKVDVDAIREDRLQLWAEARELFNQSGVAFQTAECLATEVHEQHMIKDVWLETVVRWLDEPDVMTGEKPRDREFLRASDVLREALNFDTSRIGKREEMRISGVLQNCGYKRIQRRVDGKTCKVWELVKPPYPL</sequence>
<comment type="caution">
    <text evidence="2">The sequence shown here is derived from an EMBL/GenBank/DDBJ whole genome shotgun (WGS) entry which is preliminary data.</text>
</comment>
<accession>A0A5B0WFK2</accession>
<dbReference type="AlphaFoldDB" id="A0A5B0WFK2"/>
<dbReference type="EMBL" id="VTUW01000031">
    <property type="protein sequence ID" value="KAA1184951.1"/>
    <property type="molecule type" value="Genomic_DNA"/>
</dbReference>
<dbReference type="InterPro" id="IPR007936">
    <property type="entry name" value="VapE-like_dom"/>
</dbReference>
<dbReference type="PANTHER" id="PTHR34985:SF1">
    <property type="entry name" value="SLR0554 PROTEIN"/>
    <property type="match status" value="1"/>
</dbReference>